<evidence type="ECO:0000313" key="3">
    <source>
        <dbReference type="Proteomes" id="UP000009168"/>
    </source>
</evidence>
<keyword evidence="1 2" id="KW-0812">Transmembrane</keyword>
<proteinExistence type="predicted"/>
<keyword evidence="1" id="KW-1133">Transmembrane helix</keyword>
<feature type="transmembrane region" description="Helical" evidence="1">
    <location>
        <begin position="207"/>
        <end position="227"/>
    </location>
</feature>
<dbReference type="RefSeq" id="XP_012652780.1">
    <property type="nucleotide sequence ID" value="XM_012797326.1"/>
</dbReference>
<organism evidence="2 3">
    <name type="scientific">Tetrahymena thermophila (strain SB210)</name>
    <dbReference type="NCBI Taxonomy" id="312017"/>
    <lineage>
        <taxon>Eukaryota</taxon>
        <taxon>Sar</taxon>
        <taxon>Alveolata</taxon>
        <taxon>Ciliophora</taxon>
        <taxon>Intramacronucleata</taxon>
        <taxon>Oligohymenophorea</taxon>
        <taxon>Hymenostomatida</taxon>
        <taxon>Tetrahymenina</taxon>
        <taxon>Tetrahymenidae</taxon>
        <taxon>Tetrahymena</taxon>
    </lineage>
</organism>
<evidence type="ECO:0000313" key="2">
    <source>
        <dbReference type="EMBL" id="EWS74690.1"/>
    </source>
</evidence>
<name>W7X5Q2_TETTS</name>
<gene>
    <name evidence="2" type="ORF">TTHERM_000522787</name>
</gene>
<feature type="transmembrane region" description="Helical" evidence="1">
    <location>
        <begin position="346"/>
        <end position="364"/>
    </location>
</feature>
<evidence type="ECO:0000256" key="1">
    <source>
        <dbReference type="SAM" id="Phobius"/>
    </source>
</evidence>
<dbReference type="InParanoid" id="W7X5Q2"/>
<dbReference type="GeneID" id="24439379"/>
<accession>W7X5Q2</accession>
<reference evidence="3" key="1">
    <citation type="journal article" date="2006" name="PLoS Biol.">
        <title>Macronuclear genome sequence of the ciliate Tetrahymena thermophila, a model eukaryote.</title>
        <authorList>
            <person name="Eisen J.A."/>
            <person name="Coyne R.S."/>
            <person name="Wu M."/>
            <person name="Wu D."/>
            <person name="Thiagarajan M."/>
            <person name="Wortman J.R."/>
            <person name="Badger J.H."/>
            <person name="Ren Q."/>
            <person name="Amedeo P."/>
            <person name="Jones K.M."/>
            <person name="Tallon L.J."/>
            <person name="Delcher A.L."/>
            <person name="Salzberg S.L."/>
            <person name="Silva J.C."/>
            <person name="Haas B.J."/>
            <person name="Majoros W.H."/>
            <person name="Farzad M."/>
            <person name="Carlton J.M."/>
            <person name="Smith R.K. Jr."/>
            <person name="Garg J."/>
            <person name="Pearlman R.E."/>
            <person name="Karrer K.M."/>
            <person name="Sun L."/>
            <person name="Manning G."/>
            <person name="Elde N.C."/>
            <person name="Turkewitz A.P."/>
            <person name="Asai D.J."/>
            <person name="Wilkes D.E."/>
            <person name="Wang Y."/>
            <person name="Cai H."/>
            <person name="Collins K."/>
            <person name="Stewart B.A."/>
            <person name="Lee S.R."/>
            <person name="Wilamowska K."/>
            <person name="Weinberg Z."/>
            <person name="Ruzzo W.L."/>
            <person name="Wloga D."/>
            <person name="Gaertig J."/>
            <person name="Frankel J."/>
            <person name="Tsao C.-C."/>
            <person name="Gorovsky M.A."/>
            <person name="Keeling P.J."/>
            <person name="Waller R.F."/>
            <person name="Patron N.J."/>
            <person name="Cherry J.M."/>
            <person name="Stover N.A."/>
            <person name="Krieger C.J."/>
            <person name="del Toro C."/>
            <person name="Ryder H.F."/>
            <person name="Williamson S.C."/>
            <person name="Barbeau R.A."/>
            <person name="Hamilton E.P."/>
            <person name="Orias E."/>
        </authorList>
    </citation>
    <scope>NUCLEOTIDE SEQUENCE [LARGE SCALE GENOMIC DNA]</scope>
    <source>
        <strain evidence="3">SB210</strain>
    </source>
</reference>
<dbReference type="EMBL" id="GG662717">
    <property type="protein sequence ID" value="EWS74690.1"/>
    <property type="molecule type" value="Genomic_DNA"/>
</dbReference>
<dbReference type="Proteomes" id="UP000009168">
    <property type="component" value="Unassembled WGS sequence"/>
</dbReference>
<dbReference type="AlphaFoldDB" id="W7X5Q2"/>
<feature type="transmembrane region" description="Helical" evidence="1">
    <location>
        <begin position="298"/>
        <end position="316"/>
    </location>
</feature>
<keyword evidence="1" id="KW-0472">Membrane</keyword>
<protein>
    <submittedName>
        <fullName evidence="2">Transmembrane protein, putative</fullName>
    </submittedName>
</protein>
<dbReference type="KEGG" id="tet:TTHERM_000522787"/>
<sequence length="395" mass="47799">MLKEKLLSTMFMSEIKILMQFRKKIKTNEMRSKQKRQLNAMLIIKMDYLIKMVAINSAASDGQRDSITELTNRSQQESQQSNKQELQWLLIQPKRLGFIFSLIIYRQFFQQSLFSYLPFSQRESEKKHFLLSWLVIEDLATFQDFSYIIVVIVFYYLYSRKSLNFYSLYLRQQHLRKYFLHDYLCQYQLIYQMFQRISCSNLYKQNYGYLVLIGKIALMIPLSSRFFQCLLNSLIYLFIKLFQYNGRVCFLQAILSQQQILIKVKQVFILKKYFLFDEQLIFFLTFFCLFIIKKVSVQFFFFLGQVFYSVFFFNIFQEFYYKRSINQSIKQYLAQQLKEIKQDFDAVILIIFTLPLICIKFLFIELSISNTSFSQAISLNKIVKIHTTQRFFFCF</sequence>
<keyword evidence="3" id="KW-1185">Reference proteome</keyword>
<feature type="transmembrane region" description="Helical" evidence="1">
    <location>
        <begin position="274"/>
        <end position="292"/>
    </location>
</feature>
<feature type="transmembrane region" description="Helical" evidence="1">
    <location>
        <begin position="139"/>
        <end position="158"/>
    </location>
</feature>